<sequence length="181" mass="20052">MKVLLHACCGVCASHCVDFLLGRGDEVVLFFSNANIFPHEEFLRRLGGAETLAAHYGVPLVVDAPDHAAWRERVARGFENEPERGARCPRCFRYSLGRAAAAMRERGCDAFSTTLTVSPHKPSKTIFEIGRDIDAAHFLEIDFKKKDGFRRTLAISSALGLYRQCYCGCEFSLRDSCGNGS</sequence>
<reference evidence="18" key="1">
    <citation type="submission" date="2020-10" db="EMBL/GenBank/DDBJ databases">
        <authorList>
            <person name="Gilroy R."/>
        </authorList>
    </citation>
    <scope>NUCLEOTIDE SEQUENCE</scope>
    <source>
        <strain evidence="18">10669</strain>
    </source>
</reference>
<comment type="pathway">
    <text evidence="2 17">tRNA modification; tRNA-queuosine biosynthesis.</text>
</comment>
<evidence type="ECO:0000256" key="9">
    <source>
        <dbReference type="ARBA" id="ARBA00022785"/>
    </source>
</evidence>
<evidence type="ECO:0000256" key="16">
    <source>
        <dbReference type="ARBA" id="ARBA00047415"/>
    </source>
</evidence>
<keyword evidence="8 17" id="KW-0479">Metal-binding</keyword>
<evidence type="ECO:0000256" key="11">
    <source>
        <dbReference type="ARBA" id="ARBA00023004"/>
    </source>
</evidence>
<evidence type="ECO:0000256" key="1">
    <source>
        <dbReference type="ARBA" id="ARBA00002268"/>
    </source>
</evidence>
<evidence type="ECO:0000256" key="17">
    <source>
        <dbReference type="HAMAP-Rule" id="MF_02089"/>
    </source>
</evidence>
<evidence type="ECO:0000256" key="8">
    <source>
        <dbReference type="ARBA" id="ARBA00022723"/>
    </source>
</evidence>
<keyword evidence="14 17" id="KW-0676">Redox-active center</keyword>
<feature type="disulfide bond" description="Redox-active" evidence="17">
    <location>
        <begin position="167"/>
        <end position="169"/>
    </location>
</feature>
<feature type="binding site" evidence="17">
    <location>
        <position position="9"/>
    </location>
    <ligand>
        <name>[4Fe-4S] cluster</name>
        <dbReference type="ChEBI" id="CHEBI:49883"/>
    </ligand>
</feature>
<feature type="binding site" evidence="17">
    <location>
        <position position="88"/>
    </location>
    <ligand>
        <name>[4Fe-4S] cluster</name>
        <dbReference type="ChEBI" id="CHEBI:49883"/>
    </ligand>
</feature>
<evidence type="ECO:0000256" key="15">
    <source>
        <dbReference type="ARBA" id="ARBA00031446"/>
    </source>
</evidence>
<feature type="binding site" evidence="17">
    <location>
        <position position="91"/>
    </location>
    <ligand>
        <name>[4Fe-4S] cluster</name>
        <dbReference type="ChEBI" id="CHEBI:49883"/>
    </ligand>
</feature>
<evidence type="ECO:0000256" key="12">
    <source>
        <dbReference type="ARBA" id="ARBA00023014"/>
    </source>
</evidence>
<dbReference type="GO" id="GO:0008616">
    <property type="term" value="P:tRNA queuosine(34) biosynthetic process"/>
    <property type="evidence" value="ECO:0007669"/>
    <property type="project" value="UniProtKB-UniRule"/>
</dbReference>
<dbReference type="AlphaFoldDB" id="A0A9D1NIR3"/>
<evidence type="ECO:0000313" key="18">
    <source>
        <dbReference type="EMBL" id="HIV03947.1"/>
    </source>
</evidence>
<comment type="function">
    <text evidence="1 17">Catalyzes the conversion of epoxyqueuosine (oQ) to queuosine (Q), which is a hypermodified base found in the wobble positions of tRNA(Asp), tRNA(Asn), tRNA(His) and tRNA(Tyr).</text>
</comment>
<comment type="catalytic activity">
    <reaction evidence="16 17">
        <text>epoxyqueuosine(34) in tRNA + AH2 = queuosine(34) in tRNA + A + H2O</text>
        <dbReference type="Rhea" id="RHEA:32159"/>
        <dbReference type="Rhea" id="RHEA-COMP:18571"/>
        <dbReference type="Rhea" id="RHEA-COMP:18582"/>
        <dbReference type="ChEBI" id="CHEBI:13193"/>
        <dbReference type="ChEBI" id="CHEBI:15377"/>
        <dbReference type="ChEBI" id="CHEBI:17499"/>
        <dbReference type="ChEBI" id="CHEBI:194431"/>
        <dbReference type="ChEBI" id="CHEBI:194443"/>
        <dbReference type="EC" id="1.17.99.6"/>
    </reaction>
</comment>
<evidence type="ECO:0000256" key="10">
    <source>
        <dbReference type="ARBA" id="ARBA00023002"/>
    </source>
</evidence>
<evidence type="ECO:0000256" key="3">
    <source>
        <dbReference type="ARBA" id="ARBA00008207"/>
    </source>
</evidence>
<organism evidence="18 19">
    <name type="scientific">Candidatus Spyradosoma merdigallinarum</name>
    <dbReference type="NCBI Taxonomy" id="2840950"/>
    <lineage>
        <taxon>Bacteria</taxon>
        <taxon>Pseudomonadati</taxon>
        <taxon>Verrucomicrobiota</taxon>
        <taxon>Opitutia</taxon>
        <taxon>Opitutia incertae sedis</taxon>
        <taxon>Candidatus Spyradosoma</taxon>
    </lineage>
</organism>
<keyword evidence="13 17" id="KW-1015">Disulfide bond</keyword>
<dbReference type="EC" id="1.17.99.6" evidence="4 17"/>
<evidence type="ECO:0000313" key="19">
    <source>
        <dbReference type="Proteomes" id="UP000886812"/>
    </source>
</evidence>
<comment type="caution">
    <text evidence="18">The sequence shown here is derived from an EMBL/GenBank/DDBJ whole genome shotgun (WGS) entry which is preliminary data.</text>
</comment>
<dbReference type="GO" id="GO:0046872">
    <property type="term" value="F:metal ion binding"/>
    <property type="evidence" value="ECO:0007669"/>
    <property type="project" value="UniProtKB-KW"/>
</dbReference>
<evidence type="ECO:0000256" key="14">
    <source>
        <dbReference type="ARBA" id="ARBA00023284"/>
    </source>
</evidence>
<dbReference type="InterPro" id="IPR003828">
    <property type="entry name" value="QueH"/>
</dbReference>
<keyword evidence="10 17" id="KW-0560">Oxidoreductase</keyword>
<proteinExistence type="inferred from homology"/>
<evidence type="ECO:0000256" key="4">
    <source>
        <dbReference type="ARBA" id="ARBA00012622"/>
    </source>
</evidence>
<keyword evidence="9 17" id="KW-0671">Queuosine biosynthesis</keyword>
<protein>
    <recommendedName>
        <fullName evidence="5 17">Epoxyqueuosine reductase QueH</fullName>
        <ecNumber evidence="4 17">1.17.99.6</ecNumber>
    </recommendedName>
    <alternativeName>
        <fullName evidence="15 17">Queuosine biosynthesis protein QueH</fullName>
    </alternativeName>
</protein>
<dbReference type="GO" id="GO:0051539">
    <property type="term" value="F:4 iron, 4 sulfur cluster binding"/>
    <property type="evidence" value="ECO:0007669"/>
    <property type="project" value="UniProtKB-UniRule"/>
</dbReference>
<keyword evidence="6 17" id="KW-0004">4Fe-4S</keyword>
<name>A0A9D1NIR3_9BACT</name>
<evidence type="ECO:0000256" key="6">
    <source>
        <dbReference type="ARBA" id="ARBA00022485"/>
    </source>
</evidence>
<dbReference type="Proteomes" id="UP000886812">
    <property type="component" value="Unassembled WGS sequence"/>
</dbReference>
<comment type="similarity">
    <text evidence="3 17">Belongs to the QueH family.</text>
</comment>
<dbReference type="GO" id="GO:0052693">
    <property type="term" value="F:epoxyqueuosine reductase activity"/>
    <property type="evidence" value="ECO:0007669"/>
    <property type="project" value="UniProtKB-UniRule"/>
</dbReference>
<dbReference type="Pfam" id="PF02677">
    <property type="entry name" value="QueH"/>
    <property type="match status" value="1"/>
</dbReference>
<dbReference type="HAMAP" id="MF_02089">
    <property type="entry name" value="QueH"/>
    <property type="match status" value="1"/>
</dbReference>
<evidence type="ECO:0000256" key="5">
    <source>
        <dbReference type="ARBA" id="ARBA00016895"/>
    </source>
</evidence>
<dbReference type="PANTHER" id="PTHR36701">
    <property type="entry name" value="EPOXYQUEUOSINE REDUCTASE QUEH"/>
    <property type="match status" value="1"/>
</dbReference>
<evidence type="ECO:0000256" key="13">
    <source>
        <dbReference type="ARBA" id="ARBA00023157"/>
    </source>
</evidence>
<accession>A0A9D1NIR3</accession>
<keyword evidence="11 17" id="KW-0408">Iron</keyword>
<keyword evidence="7 17" id="KW-0819">tRNA processing</keyword>
<evidence type="ECO:0000256" key="2">
    <source>
        <dbReference type="ARBA" id="ARBA00004691"/>
    </source>
</evidence>
<dbReference type="EMBL" id="DVOG01000059">
    <property type="protein sequence ID" value="HIV03947.1"/>
    <property type="molecule type" value="Genomic_DNA"/>
</dbReference>
<evidence type="ECO:0000256" key="7">
    <source>
        <dbReference type="ARBA" id="ARBA00022694"/>
    </source>
</evidence>
<feature type="binding site" evidence="17">
    <location>
        <position position="8"/>
    </location>
    <ligand>
        <name>[4Fe-4S] cluster</name>
        <dbReference type="ChEBI" id="CHEBI:49883"/>
    </ligand>
</feature>
<keyword evidence="12 17" id="KW-0411">Iron-sulfur</keyword>
<gene>
    <name evidence="17" type="primary">queH</name>
    <name evidence="18" type="ORF">IAC75_02215</name>
</gene>
<reference evidence="18" key="2">
    <citation type="journal article" date="2021" name="PeerJ">
        <title>Extensive microbial diversity within the chicken gut microbiome revealed by metagenomics and culture.</title>
        <authorList>
            <person name="Gilroy R."/>
            <person name="Ravi A."/>
            <person name="Getino M."/>
            <person name="Pursley I."/>
            <person name="Horton D.L."/>
            <person name="Alikhan N.F."/>
            <person name="Baker D."/>
            <person name="Gharbi K."/>
            <person name="Hall N."/>
            <person name="Watson M."/>
            <person name="Adriaenssens E.M."/>
            <person name="Foster-Nyarko E."/>
            <person name="Jarju S."/>
            <person name="Secka A."/>
            <person name="Antonio M."/>
            <person name="Oren A."/>
            <person name="Chaudhuri R.R."/>
            <person name="La Ragione R."/>
            <person name="Hildebrand F."/>
            <person name="Pallen M.J."/>
        </authorList>
    </citation>
    <scope>NUCLEOTIDE SEQUENCE</scope>
    <source>
        <strain evidence="18">10669</strain>
    </source>
</reference>
<dbReference type="PANTHER" id="PTHR36701:SF1">
    <property type="entry name" value="EPOXYQUEUOSINE REDUCTASE QUEH"/>
    <property type="match status" value="1"/>
</dbReference>